<dbReference type="InterPro" id="IPR051674">
    <property type="entry name" value="Malate_Decarboxylase"/>
</dbReference>
<dbReference type="Gene3D" id="3.40.50.10380">
    <property type="entry name" value="Malic enzyme, N-terminal domain"/>
    <property type="match status" value="1"/>
</dbReference>
<keyword evidence="2" id="KW-0560">Oxidoreductase</keyword>
<dbReference type="SMART" id="SM00919">
    <property type="entry name" value="Malic_M"/>
    <property type="match status" value="1"/>
</dbReference>
<dbReference type="InterPro" id="IPR037062">
    <property type="entry name" value="Malic_N_dom_sf"/>
</dbReference>
<keyword evidence="5" id="KW-0479">Metal-binding</keyword>
<dbReference type="SUPFAM" id="SSF53223">
    <property type="entry name" value="Aminoacid dehydrogenase-like, N-terminal domain"/>
    <property type="match status" value="1"/>
</dbReference>
<dbReference type="STRING" id="1805209.AUJ73_00680"/>
<evidence type="ECO:0000259" key="7">
    <source>
        <dbReference type="SMART" id="SM01274"/>
    </source>
</evidence>
<accession>A0A1J4TWN4</accession>
<dbReference type="PIRSF" id="PIRSF000106">
    <property type="entry name" value="ME"/>
    <property type="match status" value="1"/>
</dbReference>
<dbReference type="Pfam" id="PF03949">
    <property type="entry name" value="Malic_M"/>
    <property type="match status" value="1"/>
</dbReference>
<dbReference type="SUPFAM" id="SSF51735">
    <property type="entry name" value="NAD(P)-binding Rossmann-fold domains"/>
    <property type="match status" value="1"/>
</dbReference>
<feature type="binding site" evidence="5">
    <location>
        <position position="158"/>
    </location>
    <ligand>
        <name>a divalent metal cation</name>
        <dbReference type="ChEBI" id="CHEBI:60240"/>
    </ligand>
</feature>
<dbReference type="SMART" id="SM01274">
    <property type="entry name" value="malic"/>
    <property type="match status" value="1"/>
</dbReference>
<evidence type="ECO:0000256" key="1">
    <source>
        <dbReference type="ARBA" id="ARBA00008785"/>
    </source>
</evidence>
<dbReference type="GO" id="GO:0004470">
    <property type="term" value="F:malic enzyme activity"/>
    <property type="evidence" value="ECO:0007669"/>
    <property type="project" value="InterPro"/>
</dbReference>
<feature type="binding site" evidence="5">
    <location>
        <position position="134"/>
    </location>
    <ligand>
        <name>a divalent metal cation</name>
        <dbReference type="ChEBI" id="CHEBI:60240"/>
    </ligand>
</feature>
<dbReference type="PANTHER" id="PTHR43237:SF4">
    <property type="entry name" value="NADP-DEPENDENT MALIC ENZYME"/>
    <property type="match status" value="1"/>
</dbReference>
<comment type="caution">
    <text evidence="8">The sequence shown here is derived from an EMBL/GenBank/DDBJ whole genome shotgun (WGS) entry which is preliminary data.</text>
</comment>
<evidence type="ECO:0000313" key="9">
    <source>
        <dbReference type="Proteomes" id="UP000183120"/>
    </source>
</evidence>
<evidence type="ECO:0000256" key="2">
    <source>
        <dbReference type="ARBA" id="ARBA00023002"/>
    </source>
</evidence>
<dbReference type="EMBL" id="MNUY01000010">
    <property type="protein sequence ID" value="OIO15411.1"/>
    <property type="molecule type" value="Genomic_DNA"/>
</dbReference>
<name>A0A1J4TWN4_9BACT</name>
<evidence type="ECO:0000259" key="6">
    <source>
        <dbReference type="SMART" id="SM00919"/>
    </source>
</evidence>
<evidence type="ECO:0000256" key="5">
    <source>
        <dbReference type="PIRSR" id="PIRSR000106-3"/>
    </source>
</evidence>
<protein>
    <submittedName>
        <fullName evidence="8">NAD-dependent malic enzyme</fullName>
    </submittedName>
</protein>
<reference evidence="8 9" key="1">
    <citation type="journal article" date="2016" name="Environ. Microbiol.">
        <title>Genomic resolution of a cold subsurface aquifer community provides metabolic insights for novel microbes adapted to high CO concentrations.</title>
        <authorList>
            <person name="Probst A.J."/>
            <person name="Castelle C.J."/>
            <person name="Singh A."/>
            <person name="Brown C.T."/>
            <person name="Anantharaman K."/>
            <person name="Sharon I."/>
            <person name="Hug L.A."/>
            <person name="Burstein D."/>
            <person name="Emerson J.B."/>
            <person name="Thomas B.C."/>
            <person name="Banfield J.F."/>
        </authorList>
    </citation>
    <scope>NUCLEOTIDE SEQUENCE [LARGE SCALE GENOMIC DNA]</scope>
    <source>
        <strain evidence="8">CG1_02_37_22</strain>
    </source>
</reference>
<evidence type="ECO:0000313" key="8">
    <source>
        <dbReference type="EMBL" id="OIO15411.1"/>
    </source>
</evidence>
<dbReference type="Proteomes" id="UP000183120">
    <property type="component" value="Unassembled WGS sequence"/>
</dbReference>
<feature type="binding site" evidence="5">
    <location>
        <position position="133"/>
    </location>
    <ligand>
        <name>a divalent metal cation</name>
        <dbReference type="ChEBI" id="CHEBI:60240"/>
    </ligand>
</feature>
<feature type="domain" description="Malic enzyme N-terminal" evidence="7">
    <location>
        <begin position="15"/>
        <end position="148"/>
    </location>
</feature>
<dbReference type="InterPro" id="IPR001891">
    <property type="entry name" value="Malic_OxRdtase"/>
</dbReference>
<dbReference type="InterPro" id="IPR036291">
    <property type="entry name" value="NAD(P)-bd_dom_sf"/>
</dbReference>
<dbReference type="InterPro" id="IPR012301">
    <property type="entry name" value="Malic_N_dom"/>
</dbReference>
<feature type="active site" description="Proton donor" evidence="3">
    <location>
        <position position="36"/>
    </location>
</feature>
<dbReference type="AlphaFoldDB" id="A0A1J4TWN4"/>
<dbReference type="GO" id="GO:0046872">
    <property type="term" value="F:metal ion binding"/>
    <property type="evidence" value="ECO:0007669"/>
    <property type="project" value="UniProtKB-KW"/>
</dbReference>
<feature type="binding site" evidence="4">
    <location>
        <position position="284"/>
    </location>
    <ligand>
        <name>(S)-malate</name>
        <dbReference type="ChEBI" id="CHEBI:15589"/>
    </ligand>
</feature>
<dbReference type="GO" id="GO:0051287">
    <property type="term" value="F:NAD binding"/>
    <property type="evidence" value="ECO:0007669"/>
    <property type="project" value="InterPro"/>
</dbReference>
<comment type="cofactor">
    <cofactor evidence="5">
        <name>Mg(2+)</name>
        <dbReference type="ChEBI" id="CHEBI:18420"/>
    </cofactor>
    <cofactor evidence="5">
        <name>Mn(2+)</name>
        <dbReference type="ChEBI" id="CHEBI:29035"/>
    </cofactor>
    <text evidence="5">Divalent metal cations. Prefers magnesium or manganese.</text>
</comment>
<feature type="domain" description="Malic enzyme NAD-binding" evidence="6">
    <location>
        <begin position="159"/>
        <end position="375"/>
    </location>
</feature>
<dbReference type="Gene3D" id="3.40.50.720">
    <property type="entry name" value="NAD(P)-binding Rossmann-like Domain"/>
    <property type="match status" value="1"/>
</dbReference>
<feature type="active site" description="Proton acceptor" evidence="3">
    <location>
        <position position="91"/>
    </location>
</feature>
<dbReference type="InterPro" id="IPR046346">
    <property type="entry name" value="Aminoacid_DH-like_N_sf"/>
</dbReference>
<evidence type="ECO:0000256" key="3">
    <source>
        <dbReference type="PIRSR" id="PIRSR000106-1"/>
    </source>
</evidence>
<evidence type="ECO:0000256" key="4">
    <source>
        <dbReference type="PIRSR" id="PIRSR000106-2"/>
    </source>
</evidence>
<comment type="similarity">
    <text evidence="1">Belongs to the malic enzymes family.</text>
</comment>
<proteinExistence type="inferred from homology"/>
<dbReference type="CDD" id="cd05311">
    <property type="entry name" value="NAD_bind_2_malic_enz"/>
    <property type="match status" value="1"/>
</dbReference>
<dbReference type="InterPro" id="IPR012302">
    <property type="entry name" value="Malic_NAD-bd"/>
</dbReference>
<gene>
    <name evidence="8" type="ORF">AUJ73_00680</name>
</gene>
<dbReference type="PANTHER" id="PTHR43237">
    <property type="entry name" value="NADP-DEPENDENT MALIC ENZYME"/>
    <property type="match status" value="1"/>
</dbReference>
<feature type="binding site" evidence="4">
    <location>
        <position position="314"/>
    </location>
    <ligand>
        <name>(S)-malate</name>
        <dbReference type="ChEBI" id="CHEBI:15589"/>
    </ligand>
</feature>
<dbReference type="Pfam" id="PF00390">
    <property type="entry name" value="malic"/>
    <property type="match status" value="1"/>
</dbReference>
<dbReference type="GO" id="GO:0016616">
    <property type="term" value="F:oxidoreductase activity, acting on the CH-OH group of donors, NAD or NADP as acceptor"/>
    <property type="evidence" value="ECO:0007669"/>
    <property type="project" value="InterPro"/>
</dbReference>
<sequence length="377" mass="41196">MTESHSSFRLHQKLNGKIYIKSKVKLNTRKILSLLYTPGVADIVKYIKSHQHAIFDLTIKKNTVAVISDGSAVLGLGNAGADAALPVMEGKCAIFNEFASINAFPICLKTQNTDEIIFIIKNISPVFGAINLEDISAPRCFEIEKNLQTMDIPVMHDDQHATAIAVLAGLLNATKIVGKKLQKCKTVIVGCGAAGTAISYLLNFAGIEDIIISDSQGIISGNRIDIHTYKKELLDFTNKRNLVGNISQAVINADILIGVSVKGIFTKRIIKSMNKNPIVFALANPEPELNPVDAKSWGVKVYASGRSDYRNQINNALVFPGFFKGLLESKNKKVTFERKIKAAMALASIVKHPTPGYFIPSIFNKCVVPSIERSIKE</sequence>
<organism evidence="8 9">
    <name type="scientific">Candidatus Gottesmanbacteria bacterium CG1_02_37_22</name>
    <dbReference type="NCBI Taxonomy" id="1805209"/>
    <lineage>
        <taxon>Bacteria</taxon>
        <taxon>Candidatus Gottesmaniibacteriota</taxon>
    </lineage>
</organism>
<dbReference type="InterPro" id="IPR045213">
    <property type="entry name" value="Malic_NAD-bd_bact_type"/>
</dbReference>